<reference evidence="2 3" key="1">
    <citation type="journal article" date="2019" name="Int. J. Syst. Evol. Microbiol.">
        <title>The Global Catalogue of Microorganisms (GCM) 10K type strain sequencing project: providing services to taxonomists for standard genome sequencing and annotation.</title>
        <authorList>
            <consortium name="The Broad Institute Genomics Platform"/>
            <consortium name="The Broad Institute Genome Sequencing Center for Infectious Disease"/>
            <person name="Wu L."/>
            <person name="Ma J."/>
        </authorList>
    </citation>
    <scope>NUCLEOTIDE SEQUENCE [LARGE SCALE GENOMIC DNA]</scope>
    <source>
        <strain evidence="2 3">JCM 16013</strain>
    </source>
</reference>
<sequence>MGGSIMEPVTAAWTSRSGVTPNWAQYYDEIVDRHGPMLTAAVGRCLTGIWTPTQGLLGRRSAHAWGSRSPMLFVFEGLQLEFAWHVESRIVTYAEVDTAVLAEQRGDPEGWYELGDDPADPADLAALAGQRLWAVEVLEVDGERLDLGFAFSRSYLAMTSACCCTLMLSCGPQQRRRLRLATAGPTSDGYPPKGVVAPRGRPAWPPHGTDPSRVWTGRPGSGKH</sequence>
<keyword evidence="3" id="KW-1185">Reference proteome</keyword>
<gene>
    <name evidence="2" type="ORF">GCM10009838_44890</name>
</gene>
<organism evidence="2 3">
    <name type="scientific">Catenulispora subtropica</name>
    <dbReference type="NCBI Taxonomy" id="450798"/>
    <lineage>
        <taxon>Bacteria</taxon>
        <taxon>Bacillati</taxon>
        <taxon>Actinomycetota</taxon>
        <taxon>Actinomycetes</taxon>
        <taxon>Catenulisporales</taxon>
        <taxon>Catenulisporaceae</taxon>
        <taxon>Catenulispora</taxon>
    </lineage>
</organism>
<comment type="caution">
    <text evidence="2">The sequence shown here is derived from an EMBL/GenBank/DDBJ whole genome shotgun (WGS) entry which is preliminary data.</text>
</comment>
<dbReference type="EMBL" id="BAAAQM010000025">
    <property type="protein sequence ID" value="GAA1978977.1"/>
    <property type="molecule type" value="Genomic_DNA"/>
</dbReference>
<name>A0ABN2S1Y4_9ACTN</name>
<evidence type="ECO:0000313" key="2">
    <source>
        <dbReference type="EMBL" id="GAA1978977.1"/>
    </source>
</evidence>
<feature type="region of interest" description="Disordered" evidence="1">
    <location>
        <begin position="181"/>
        <end position="224"/>
    </location>
</feature>
<dbReference type="Proteomes" id="UP001499854">
    <property type="component" value="Unassembled WGS sequence"/>
</dbReference>
<evidence type="ECO:0000256" key="1">
    <source>
        <dbReference type="SAM" id="MobiDB-lite"/>
    </source>
</evidence>
<proteinExistence type="predicted"/>
<protein>
    <submittedName>
        <fullName evidence="2">Uncharacterized protein</fullName>
    </submittedName>
</protein>
<accession>A0ABN2S1Y4</accession>
<evidence type="ECO:0000313" key="3">
    <source>
        <dbReference type="Proteomes" id="UP001499854"/>
    </source>
</evidence>